<feature type="compositionally biased region" description="Basic and acidic residues" evidence="1">
    <location>
        <begin position="479"/>
        <end position="503"/>
    </location>
</feature>
<dbReference type="Proteomes" id="UP000747399">
    <property type="component" value="Unassembled WGS sequence"/>
</dbReference>
<feature type="region of interest" description="Disordered" evidence="1">
    <location>
        <begin position="479"/>
        <end position="505"/>
    </location>
</feature>
<gene>
    <name evidence="2" type="ORF">Vafri_20635</name>
</gene>
<evidence type="ECO:0000313" key="2">
    <source>
        <dbReference type="EMBL" id="GIL67324.1"/>
    </source>
</evidence>
<feature type="compositionally biased region" description="Polar residues" evidence="1">
    <location>
        <begin position="593"/>
        <end position="603"/>
    </location>
</feature>
<dbReference type="Gene3D" id="3.90.1410.10">
    <property type="entry name" value="set domain protein methyltransferase, domain 1"/>
    <property type="match status" value="1"/>
</dbReference>
<feature type="region of interest" description="Disordered" evidence="1">
    <location>
        <begin position="593"/>
        <end position="612"/>
    </location>
</feature>
<dbReference type="PANTHER" id="PTHR13271">
    <property type="entry name" value="UNCHARACTERIZED PUTATIVE METHYLTRANSFERASE"/>
    <property type="match status" value="1"/>
</dbReference>
<reference evidence="2" key="1">
    <citation type="journal article" date="2021" name="Proc. Natl. Acad. Sci. U.S.A.">
        <title>Three genomes in the algal genus Volvox reveal the fate of a haploid sex-determining region after a transition to homothallism.</title>
        <authorList>
            <person name="Yamamoto K."/>
            <person name="Hamaji T."/>
            <person name="Kawai-Toyooka H."/>
            <person name="Matsuzaki R."/>
            <person name="Takahashi F."/>
            <person name="Nishimura Y."/>
            <person name="Kawachi M."/>
            <person name="Noguchi H."/>
            <person name="Minakuchi Y."/>
            <person name="Umen J.G."/>
            <person name="Toyoda A."/>
            <person name="Nozaki H."/>
        </authorList>
    </citation>
    <scope>NUCLEOTIDE SEQUENCE</scope>
    <source>
        <strain evidence="2">NIES-3780</strain>
    </source>
</reference>
<proteinExistence type="predicted"/>
<dbReference type="AlphaFoldDB" id="A0A8J4BRX1"/>
<dbReference type="SUPFAM" id="SSF82199">
    <property type="entry name" value="SET domain"/>
    <property type="match status" value="1"/>
</dbReference>
<dbReference type="InterPro" id="IPR050600">
    <property type="entry name" value="SETD3_SETD6_MTase"/>
</dbReference>
<dbReference type="CDD" id="cd10527">
    <property type="entry name" value="SET_LSMT"/>
    <property type="match status" value="1"/>
</dbReference>
<evidence type="ECO:0000256" key="1">
    <source>
        <dbReference type="SAM" id="MobiDB-lite"/>
    </source>
</evidence>
<dbReference type="EMBL" id="BNCO01000096">
    <property type="protein sequence ID" value="GIL67324.1"/>
    <property type="molecule type" value="Genomic_DNA"/>
</dbReference>
<accession>A0A8J4BRX1</accession>
<feature type="region of interest" description="Disordered" evidence="1">
    <location>
        <begin position="879"/>
        <end position="906"/>
    </location>
</feature>
<sequence length="906" mass="98355">MRSHPVFVRQSTHLTSQFRPRSITCLAIHTASQNEFIKTTSCISETSCRLFDQLAAEHCPVVRVSLAHFPRGGLGWTLRQDSDIPLPLQSHHLTEPSHPSSSSPAAPTLQARRASANPNPNTSRTDLDLIPTSPVKGSDSKSSADVRSGSVLRSRSRSSHDGDFTHRTLLSVPLRLCLSHEVTGCCPPALHSPALRSILSADSSLPWEVPLAAMLLWSCRRLRVAVTADATTATGADADAARTTGAAAAATAALMPRGKDGAGTDGHNGAGADEVAGQHGDYGMYDGGGGGDGGFSQFWRSYRALLPPGPQDLNTLLLFDEWELRELQDPSLAAEARAWQGVVRQAYDRWITCDTFKSEVGGEVPFSEWLWAVGCVESRAFGFRADDDGRELHAYVPFFCLANYEPGAPTFHVLQLNAPDIGRPPAVLSSVLAPGKGFPRQMYDKASCRTTDGSWEPSVDMIQILAPNRHSTEWLKEPVQDLEDSRHRDHRGDLSEGEIRSQSEPRSVLVPEHQVFIDYGKKDNRSLLYQYGFILCGNPYDRLDWGGMVFNSSCRMRRDWVYGMAEKLIGRGFGADSNEASSPQLPTTTCLGSVPDTVSSSDNPPLRTPQMDAPGTLALSYRTWDVSCGYDTACHTPGNEFLVGTGEGLHLLLDVNGGMPAVRRRFRSAAASIVEACGWRNLRERRLVCRESEERTLLLLSSWVAEQLRAFPTAAEEDLQLLVGWAAGGAAGVVRGPVRVGGAHDCTEEENLQKPSKTFTPSCSSSLSCCSSTSTSTSLPFCEGSCEVGGDDTGEISKHTACRVPASASRAATVIRDAMGSGRGDREGQPPPPPTTTETTTTETRSVLRQRLAVEYRLERKLLLHSALVLLQELNSSLQEQKQQERDVPAGVVQAVHKTQSRDDSP</sequence>
<comment type="caution">
    <text evidence="2">The sequence shown here is derived from an EMBL/GenBank/DDBJ whole genome shotgun (WGS) entry which is preliminary data.</text>
</comment>
<dbReference type="InterPro" id="IPR046341">
    <property type="entry name" value="SET_dom_sf"/>
</dbReference>
<evidence type="ECO:0000313" key="3">
    <source>
        <dbReference type="Proteomes" id="UP000747399"/>
    </source>
</evidence>
<evidence type="ECO:0008006" key="4">
    <source>
        <dbReference type="Google" id="ProtNLM"/>
    </source>
</evidence>
<name>A0A8J4BRX1_9CHLO</name>
<dbReference type="PANTHER" id="PTHR13271:SF154">
    <property type="entry name" value="GRIP DOMAIN-CONTAINING PROTEIN"/>
    <property type="match status" value="1"/>
</dbReference>
<organism evidence="2 3">
    <name type="scientific">Volvox africanus</name>
    <dbReference type="NCBI Taxonomy" id="51714"/>
    <lineage>
        <taxon>Eukaryota</taxon>
        <taxon>Viridiplantae</taxon>
        <taxon>Chlorophyta</taxon>
        <taxon>core chlorophytes</taxon>
        <taxon>Chlorophyceae</taxon>
        <taxon>CS clade</taxon>
        <taxon>Chlamydomonadales</taxon>
        <taxon>Volvocaceae</taxon>
        <taxon>Volvox</taxon>
    </lineage>
</organism>
<feature type="compositionally biased region" description="Low complexity" evidence="1">
    <location>
        <begin position="96"/>
        <end position="109"/>
    </location>
</feature>
<protein>
    <recommendedName>
        <fullName evidence="4">Rubisco LSMT substrate-binding domain-containing protein</fullName>
    </recommendedName>
</protein>
<feature type="region of interest" description="Disordered" evidence="1">
    <location>
        <begin position="820"/>
        <end position="846"/>
    </location>
</feature>
<keyword evidence="3" id="KW-1185">Reference proteome</keyword>
<feature type="region of interest" description="Disordered" evidence="1">
    <location>
        <begin position="87"/>
        <end position="164"/>
    </location>
</feature>
<dbReference type="GO" id="GO:0016279">
    <property type="term" value="F:protein-lysine N-methyltransferase activity"/>
    <property type="evidence" value="ECO:0007669"/>
    <property type="project" value="TreeGrafter"/>
</dbReference>